<organism evidence="8 9">
    <name type="scientific">Eubacterium album</name>
    <dbReference type="NCBI Taxonomy" id="2978477"/>
    <lineage>
        <taxon>Bacteria</taxon>
        <taxon>Bacillati</taxon>
        <taxon>Bacillota</taxon>
        <taxon>Clostridia</taxon>
        <taxon>Eubacteriales</taxon>
        <taxon>Eubacteriaceae</taxon>
        <taxon>Eubacterium</taxon>
    </lineage>
</organism>
<evidence type="ECO:0000256" key="6">
    <source>
        <dbReference type="SAM" id="Phobius"/>
    </source>
</evidence>
<comment type="subcellular location">
    <subcellularLocation>
        <location evidence="1">Cell membrane</location>
    </subcellularLocation>
</comment>
<evidence type="ECO:0000256" key="3">
    <source>
        <dbReference type="ARBA" id="ARBA00022692"/>
    </source>
</evidence>
<reference evidence="8" key="1">
    <citation type="submission" date="2022-09" db="EMBL/GenBank/DDBJ databases">
        <title>Eubacterium sp. LFL-14 isolated from human feces.</title>
        <authorList>
            <person name="Liu F."/>
        </authorList>
    </citation>
    <scope>NUCLEOTIDE SEQUENCE</scope>
    <source>
        <strain evidence="8">LFL-14</strain>
    </source>
</reference>
<feature type="chain" id="PRO_5045052647" evidence="7">
    <location>
        <begin position="20"/>
        <end position="242"/>
    </location>
</feature>
<dbReference type="NCBIfam" id="TIGR01195">
    <property type="entry name" value="oadG_fam"/>
    <property type="match status" value="1"/>
</dbReference>
<evidence type="ECO:0000256" key="7">
    <source>
        <dbReference type="SAM" id="SignalP"/>
    </source>
</evidence>
<keyword evidence="7" id="KW-0732">Signal</keyword>
<keyword evidence="2" id="KW-1003">Cell membrane</keyword>
<keyword evidence="4 6" id="KW-1133">Transmembrane helix</keyword>
<dbReference type="Pfam" id="PF04277">
    <property type="entry name" value="OAD_gamma"/>
    <property type="match status" value="1"/>
</dbReference>
<dbReference type="EMBL" id="JAODBU010000008">
    <property type="protein sequence ID" value="MCT7399282.1"/>
    <property type="molecule type" value="Genomic_DNA"/>
</dbReference>
<keyword evidence="9" id="KW-1185">Reference proteome</keyword>
<keyword evidence="3 6" id="KW-0812">Transmembrane</keyword>
<feature type="transmembrane region" description="Helical" evidence="6">
    <location>
        <begin position="152"/>
        <end position="175"/>
    </location>
</feature>
<dbReference type="RefSeq" id="WP_022088368.1">
    <property type="nucleotide sequence ID" value="NZ_JAODBU010000008.1"/>
</dbReference>
<evidence type="ECO:0000313" key="9">
    <source>
        <dbReference type="Proteomes" id="UP001431199"/>
    </source>
</evidence>
<dbReference type="InterPro" id="IPR005899">
    <property type="entry name" value="Na_pump_deCOase"/>
</dbReference>
<evidence type="ECO:0000313" key="8">
    <source>
        <dbReference type="EMBL" id="MCT7399282.1"/>
    </source>
</evidence>
<accession>A0ABT2M180</accession>
<comment type="caution">
    <text evidence="8">The sequence shown here is derived from an EMBL/GenBank/DDBJ whole genome shotgun (WGS) entry which is preliminary data.</text>
</comment>
<sequence length="242" mass="26436">MKKIIKLFCIVSCLMVCFAGCGKGDDKASYNAQDVRAYLETQVADISKGEEEPVDDETATFKKEEGMYKSAVESWNKLADECGKATDSVSDFAINEQNGELAVTEVIQFEDRKVNITSTFEESDNGYIMTSLSFDPIYSMGEKMEQAALNTVMGMGTVFAVLIFISAIISLFKFIPSIIDSFGKNKKSEENKETATESKASVPVVEQPVSDDAELIAVIAAAIAASENTTTDGFVVRSIRKR</sequence>
<evidence type="ECO:0000256" key="1">
    <source>
        <dbReference type="ARBA" id="ARBA00004236"/>
    </source>
</evidence>
<name>A0ABT2M180_9FIRM</name>
<evidence type="ECO:0000256" key="5">
    <source>
        <dbReference type="ARBA" id="ARBA00023136"/>
    </source>
</evidence>
<proteinExistence type="predicted"/>
<keyword evidence="5 6" id="KW-0472">Membrane</keyword>
<evidence type="ECO:0000256" key="4">
    <source>
        <dbReference type="ARBA" id="ARBA00022989"/>
    </source>
</evidence>
<gene>
    <name evidence="8" type="ORF">N5B56_09345</name>
</gene>
<feature type="signal peptide" evidence="7">
    <location>
        <begin position="1"/>
        <end position="19"/>
    </location>
</feature>
<evidence type="ECO:0000256" key="2">
    <source>
        <dbReference type="ARBA" id="ARBA00022475"/>
    </source>
</evidence>
<dbReference type="Proteomes" id="UP001431199">
    <property type="component" value="Unassembled WGS sequence"/>
</dbReference>
<protein>
    <submittedName>
        <fullName evidence="8">OadG family transporter subunit</fullName>
    </submittedName>
</protein>